<dbReference type="RefSeq" id="WP_150094980.1">
    <property type="nucleotide sequence ID" value="NZ_VWXX01000066.1"/>
</dbReference>
<dbReference type="GO" id="GO:0008168">
    <property type="term" value="F:methyltransferase activity"/>
    <property type="evidence" value="ECO:0007669"/>
    <property type="project" value="UniProtKB-KW"/>
</dbReference>
<dbReference type="SUPFAM" id="SSF53335">
    <property type="entry name" value="S-adenosyl-L-methionine-dependent methyltransferases"/>
    <property type="match status" value="1"/>
</dbReference>
<dbReference type="InterPro" id="IPR041698">
    <property type="entry name" value="Methyltransf_25"/>
</dbReference>
<dbReference type="InterPro" id="IPR029063">
    <property type="entry name" value="SAM-dependent_MTases_sf"/>
</dbReference>
<dbReference type="AlphaFoldDB" id="A0A5M8FA38"/>
<dbReference type="PANTHER" id="PTHR43861">
    <property type="entry name" value="TRANS-ACONITATE 2-METHYLTRANSFERASE-RELATED"/>
    <property type="match status" value="1"/>
</dbReference>
<dbReference type="EMBL" id="VWXX01000066">
    <property type="protein sequence ID" value="KAA6181607.1"/>
    <property type="molecule type" value="Genomic_DNA"/>
</dbReference>
<keyword evidence="1 3" id="KW-0808">Transferase</keyword>
<keyword evidence="4" id="KW-1185">Reference proteome</keyword>
<dbReference type="CDD" id="cd02440">
    <property type="entry name" value="AdoMet_MTases"/>
    <property type="match status" value="1"/>
</dbReference>
<reference evidence="3 4" key="1">
    <citation type="submission" date="2019-09" db="EMBL/GenBank/DDBJ databases">
        <title>Whole-genome sequence of the purple sulfur bacterium Thiohalocapsa marina DSM 19078.</title>
        <authorList>
            <person name="Kyndt J.A."/>
            <person name="Meyer T.E."/>
        </authorList>
    </citation>
    <scope>NUCLEOTIDE SEQUENCE [LARGE SCALE GENOMIC DNA]</scope>
    <source>
        <strain evidence="3 4">DSM 19078</strain>
    </source>
</reference>
<dbReference type="GO" id="GO:0032259">
    <property type="term" value="P:methylation"/>
    <property type="evidence" value="ECO:0007669"/>
    <property type="project" value="UniProtKB-KW"/>
</dbReference>
<dbReference type="OrthoDB" id="9786503at2"/>
<evidence type="ECO:0000313" key="4">
    <source>
        <dbReference type="Proteomes" id="UP000322981"/>
    </source>
</evidence>
<gene>
    <name evidence="3" type="ORF">F2Q65_19065</name>
</gene>
<dbReference type="Proteomes" id="UP000322981">
    <property type="component" value="Unassembled WGS sequence"/>
</dbReference>
<organism evidence="3 4">
    <name type="scientific">Thiohalocapsa marina</name>
    <dbReference type="NCBI Taxonomy" id="424902"/>
    <lineage>
        <taxon>Bacteria</taxon>
        <taxon>Pseudomonadati</taxon>
        <taxon>Pseudomonadota</taxon>
        <taxon>Gammaproteobacteria</taxon>
        <taxon>Chromatiales</taxon>
        <taxon>Chromatiaceae</taxon>
        <taxon>Thiohalocapsa</taxon>
    </lineage>
</organism>
<feature type="domain" description="Methyltransferase" evidence="2">
    <location>
        <begin position="35"/>
        <end position="127"/>
    </location>
</feature>
<name>A0A5M8FA38_9GAMM</name>
<dbReference type="Gene3D" id="3.40.50.150">
    <property type="entry name" value="Vaccinia Virus protein VP39"/>
    <property type="match status" value="1"/>
</dbReference>
<dbReference type="PANTHER" id="PTHR43861:SF3">
    <property type="entry name" value="PUTATIVE (AFU_ORTHOLOGUE AFUA_2G14390)-RELATED"/>
    <property type="match status" value="1"/>
</dbReference>
<comment type="caution">
    <text evidence="3">The sequence shown here is derived from an EMBL/GenBank/DDBJ whole genome shotgun (WGS) entry which is preliminary data.</text>
</comment>
<evidence type="ECO:0000256" key="1">
    <source>
        <dbReference type="ARBA" id="ARBA00022679"/>
    </source>
</evidence>
<evidence type="ECO:0000313" key="3">
    <source>
        <dbReference type="EMBL" id="KAA6181607.1"/>
    </source>
</evidence>
<accession>A0A5M8FA38</accession>
<evidence type="ECO:0000259" key="2">
    <source>
        <dbReference type="Pfam" id="PF13649"/>
    </source>
</evidence>
<keyword evidence="3" id="KW-0489">Methyltransferase</keyword>
<dbReference type="Pfam" id="PF13649">
    <property type="entry name" value="Methyltransf_25"/>
    <property type="match status" value="1"/>
</dbReference>
<sequence length="198" mass="21664">MWDQRFDREDYLYGTEPSQFLVAQTDLLRPGLRALAVADGEGRNAVYLAERGLAVTAMDSSRVALAKARTLATARAVEVDFQHADLQHWHWAPEAYDLVAAIFIQFAEPALRSAIFAGMQQTLAPGGLLLLHGFTPAQLAYGTGGPPCAELLYTPELLRDAFAELEILRLEAYELELQEGTGHAGPAALIDLVARKPF</sequence>
<proteinExistence type="predicted"/>
<protein>
    <submittedName>
        <fullName evidence="3">Methyltransferase domain-containing protein</fullName>
    </submittedName>
</protein>